<sequence>MIKIFNFSMIAQRKSEEATQKRRRRIFDFFERRHRGTRIESLTQSAAHKTMPVFFTRSQPDVSQQRPEHIERDMGDVMPLATFQNFEAVTV</sequence>
<organism evidence="1 2">
    <name type="scientific">Pectobacterium araliae</name>
    <dbReference type="NCBI Taxonomy" id="3073862"/>
    <lineage>
        <taxon>Bacteria</taxon>
        <taxon>Pseudomonadati</taxon>
        <taxon>Pseudomonadota</taxon>
        <taxon>Gammaproteobacteria</taxon>
        <taxon>Enterobacterales</taxon>
        <taxon>Pectobacteriaceae</taxon>
        <taxon>Pectobacterium</taxon>
    </lineage>
</organism>
<accession>A0AAN0MJ80</accession>
<dbReference type="KEGG" id="parl:PEC302110_05590"/>
<evidence type="ECO:0000313" key="1">
    <source>
        <dbReference type="EMBL" id="BES83462.1"/>
    </source>
</evidence>
<gene>
    <name evidence="1" type="ORF">PEC302110_05590</name>
</gene>
<proteinExistence type="predicted"/>
<dbReference type="EMBL" id="AP028908">
    <property type="protein sequence ID" value="BES83462.1"/>
    <property type="molecule type" value="Genomic_DNA"/>
</dbReference>
<name>A0AAN0MJ80_9GAMM</name>
<dbReference type="Proteomes" id="UP001377830">
    <property type="component" value="Chromosome"/>
</dbReference>
<evidence type="ECO:0000313" key="2">
    <source>
        <dbReference type="Proteomes" id="UP001377830"/>
    </source>
</evidence>
<reference evidence="2" key="1">
    <citation type="journal article" date="2024" name="Int. J. Syst. Evol. Microbiol.">
        <title>Pectobacterium araliae sp. nov., a pathogen causing bacterial soft rot of Japanese angelica tree in Japan.</title>
        <authorList>
            <person name="Sawada H."/>
            <person name="Someya N."/>
            <person name="Morohoshi T."/>
            <person name="Ono M."/>
            <person name="Satou M."/>
        </authorList>
    </citation>
    <scope>NUCLEOTIDE SEQUENCE [LARGE SCALE GENOMIC DNA]</scope>
    <source>
        <strain evidence="2">MAFF 302110</strain>
    </source>
</reference>
<keyword evidence="2" id="KW-1185">Reference proteome</keyword>
<dbReference type="AlphaFoldDB" id="A0AAN0MJ80"/>
<protein>
    <submittedName>
        <fullName evidence="1">Uncharacterized protein</fullName>
    </submittedName>
</protein>